<dbReference type="EMBL" id="FAVB01000001">
    <property type="protein sequence ID" value="CUU68812.1"/>
    <property type="molecule type" value="Genomic_DNA"/>
</dbReference>
<organism evidence="5 7">
    <name type="scientific">Campylobacter hyointestinalis subsp. hyointestinalis</name>
    <dbReference type="NCBI Taxonomy" id="91352"/>
    <lineage>
        <taxon>Bacteria</taxon>
        <taxon>Pseudomonadati</taxon>
        <taxon>Campylobacterota</taxon>
        <taxon>Epsilonproteobacteria</taxon>
        <taxon>Campylobacterales</taxon>
        <taxon>Campylobacteraceae</taxon>
        <taxon>Campylobacter</taxon>
    </lineage>
</organism>
<dbReference type="Proteomes" id="UP000052257">
    <property type="component" value="Unassembled WGS sequence"/>
</dbReference>
<keyword evidence="3" id="KW-0175">Coiled coil</keyword>
<name>A0A0S4RFE0_CAMHY</name>
<dbReference type="InterPro" id="IPR004089">
    <property type="entry name" value="MCPsignal_dom"/>
</dbReference>
<evidence type="ECO:0000313" key="6">
    <source>
        <dbReference type="EMBL" id="CUU84683.1"/>
    </source>
</evidence>
<dbReference type="EMBL" id="FAUW01000004">
    <property type="protein sequence ID" value="CUU84683.1"/>
    <property type="molecule type" value="Genomic_DNA"/>
</dbReference>
<sequence>MFGGSNSNELKKYKSEVEALKSELEQKNRENEALILENEKLKAKALQDIDCEAISAFANTMVSGAKNGIKNIQEGIEKNLKLSHDTIDKTKDTISSIEVLSNSSNELLVSLNEITNSSNKSRTTAENLHKSVDEITNVINLIKDISDQTNLLALNAAIEAARAGEHGRGFAVVADEVRKLAERTQKATAEVEMNINLLKQNASDMFAQSEEVENISIRSNEHIQEFIGKFGDLVKSSKFIECSSTMIATDIFVSLAKLDHVIFKIIGYGHVLTKDYESMGDHLSCRLGKWYAGAGKEAFGTTPQYSKLIEPHKHVHESINKAIELSKNHSSNDKVLEQFNKAEEESSKLFNIFNEMVETKTCSMG</sequence>
<dbReference type="Gene3D" id="1.10.287.950">
    <property type="entry name" value="Methyl-accepting chemotaxis protein"/>
    <property type="match status" value="1"/>
</dbReference>
<evidence type="ECO:0000256" key="1">
    <source>
        <dbReference type="ARBA" id="ARBA00023224"/>
    </source>
</evidence>
<accession>A0A2S5J686</accession>
<dbReference type="SUPFAM" id="SSF58104">
    <property type="entry name" value="Methyl-accepting chemotaxis protein (MCP) signaling domain"/>
    <property type="match status" value="1"/>
</dbReference>
<keyword evidence="1 2" id="KW-0807">Transducer</keyword>
<dbReference type="GO" id="GO:0007165">
    <property type="term" value="P:signal transduction"/>
    <property type="evidence" value="ECO:0007669"/>
    <property type="project" value="UniProtKB-KW"/>
</dbReference>
<protein>
    <submittedName>
        <fullName evidence="5">Methyl-accepting chemotaxis protein</fullName>
    </submittedName>
</protein>
<comment type="caution">
    <text evidence="5">The sequence shown here is derived from an EMBL/GenBank/DDBJ whole genome shotgun (WGS) entry which is preliminary data.</text>
</comment>
<dbReference type="GO" id="GO:0016020">
    <property type="term" value="C:membrane"/>
    <property type="evidence" value="ECO:0007669"/>
    <property type="project" value="InterPro"/>
</dbReference>
<dbReference type="InterPro" id="IPR025991">
    <property type="entry name" value="Chemoreceptor_zinc-bind_dom"/>
</dbReference>
<accession>A0A0S4RFE0</accession>
<dbReference type="SMART" id="SM00283">
    <property type="entry name" value="MA"/>
    <property type="match status" value="1"/>
</dbReference>
<keyword evidence="7" id="KW-1185">Reference proteome</keyword>
<dbReference type="PANTHER" id="PTHR32089:SF112">
    <property type="entry name" value="LYSOZYME-LIKE PROTEIN-RELATED"/>
    <property type="match status" value="1"/>
</dbReference>
<evidence type="ECO:0000256" key="3">
    <source>
        <dbReference type="SAM" id="Coils"/>
    </source>
</evidence>
<dbReference type="Pfam" id="PF13682">
    <property type="entry name" value="CZB"/>
    <property type="match status" value="1"/>
</dbReference>
<dbReference type="PROSITE" id="PS50111">
    <property type="entry name" value="CHEMOTAXIS_TRANSDUC_2"/>
    <property type="match status" value="1"/>
</dbReference>
<evidence type="ECO:0000256" key="2">
    <source>
        <dbReference type="PROSITE-ProRule" id="PRU00284"/>
    </source>
</evidence>
<dbReference type="Gene3D" id="1.20.120.30">
    <property type="entry name" value="Aspartate receptor, ligand-binding domain"/>
    <property type="match status" value="1"/>
</dbReference>
<proteinExistence type="predicted"/>
<evidence type="ECO:0000313" key="5">
    <source>
        <dbReference type="EMBL" id="CUU68812.1"/>
    </source>
</evidence>
<reference evidence="7 8" key="1">
    <citation type="submission" date="2015-11" db="EMBL/GenBank/DDBJ databases">
        <authorList>
            <consortium name="Pathogen Informatics"/>
        </authorList>
    </citation>
    <scope>NUCLEOTIDE SEQUENCE [LARGE SCALE GENOMIC DNA]</scope>
    <source>
        <strain evidence="5 7">006A-0059</strain>
        <strain evidence="6 8">006A-0191</strain>
    </source>
</reference>
<dbReference type="AlphaFoldDB" id="A0A0S4RFE0"/>
<dbReference type="Proteomes" id="UP000052237">
    <property type="component" value="Unassembled WGS sequence"/>
</dbReference>
<evidence type="ECO:0000313" key="7">
    <source>
        <dbReference type="Proteomes" id="UP000052237"/>
    </source>
</evidence>
<gene>
    <name evidence="5" type="primary">mcp2_1</name>
    <name evidence="5" type="ORF">ERS686654_00112</name>
    <name evidence="6" type="ORF">ERS739220_01518</name>
</gene>
<feature type="domain" description="Methyl-accepting transducer" evidence="4">
    <location>
        <begin position="110"/>
        <end position="204"/>
    </location>
</feature>
<dbReference type="Pfam" id="PF00015">
    <property type="entry name" value="MCPsignal"/>
    <property type="match status" value="1"/>
</dbReference>
<feature type="coiled-coil region" evidence="3">
    <location>
        <begin position="7"/>
        <end position="44"/>
    </location>
</feature>
<dbReference type="PANTHER" id="PTHR32089">
    <property type="entry name" value="METHYL-ACCEPTING CHEMOTAXIS PROTEIN MCPB"/>
    <property type="match status" value="1"/>
</dbReference>
<evidence type="ECO:0000313" key="8">
    <source>
        <dbReference type="Proteomes" id="UP000052257"/>
    </source>
</evidence>
<evidence type="ECO:0000259" key="4">
    <source>
        <dbReference type="PROSITE" id="PS50111"/>
    </source>
</evidence>